<dbReference type="PANTHER" id="PTHR42709">
    <property type="entry name" value="ALKALINE PHOSPHATASE LIKE PROTEIN"/>
    <property type="match status" value="1"/>
</dbReference>
<feature type="transmembrane region" description="Helical" evidence="1">
    <location>
        <begin position="124"/>
        <end position="145"/>
    </location>
</feature>
<keyword evidence="1" id="KW-1133">Transmembrane helix</keyword>
<dbReference type="InterPro" id="IPR051311">
    <property type="entry name" value="DedA_domain"/>
</dbReference>
<feature type="domain" description="VTT" evidence="2">
    <location>
        <begin position="57"/>
        <end position="157"/>
    </location>
</feature>
<dbReference type="Proteomes" id="UP000283255">
    <property type="component" value="Unassembled WGS sequence"/>
</dbReference>
<keyword evidence="1" id="KW-0812">Transmembrane</keyword>
<evidence type="ECO:0000259" key="2">
    <source>
        <dbReference type="Pfam" id="PF09335"/>
    </source>
</evidence>
<dbReference type="EMBL" id="QZCH01000032">
    <property type="protein sequence ID" value="RJG39994.1"/>
    <property type="molecule type" value="Genomic_DNA"/>
</dbReference>
<evidence type="ECO:0000313" key="3">
    <source>
        <dbReference type="EMBL" id="RJG39994.1"/>
    </source>
</evidence>
<feature type="transmembrane region" description="Helical" evidence="1">
    <location>
        <begin position="97"/>
        <end position="118"/>
    </location>
</feature>
<keyword evidence="4" id="KW-1185">Reference proteome</keyword>
<organism evidence="3 4">
    <name type="scientific">Motilimonas pumila</name>
    <dbReference type="NCBI Taxonomy" id="2303987"/>
    <lineage>
        <taxon>Bacteria</taxon>
        <taxon>Pseudomonadati</taxon>
        <taxon>Pseudomonadota</taxon>
        <taxon>Gammaproteobacteria</taxon>
        <taxon>Alteromonadales</taxon>
        <taxon>Alteromonadales genera incertae sedis</taxon>
        <taxon>Motilimonas</taxon>
    </lineage>
</organism>
<evidence type="ECO:0000313" key="4">
    <source>
        <dbReference type="Proteomes" id="UP000283255"/>
    </source>
</evidence>
<proteinExistence type="predicted"/>
<comment type="caution">
    <text evidence="3">The sequence shown here is derived from an EMBL/GenBank/DDBJ whole genome shotgun (WGS) entry which is preliminary data.</text>
</comment>
<sequence>MNELNSFYRRSLKWSQHKHARACLYGMSFAESIFWPIPVDLMFAPLALSRPDRALILAFWTTFFSVVGALVGYGLGHLLFEPVVAPMVELLGYQEQMAFAAQWFQRWGFWMIFIAGFSPLPFKVFTISAGLFGIAIVPFIIMALLGRSLRFYVLAGLIKWGGKDLKRHLVKNALPYTWLMLFIAIACILLLG</sequence>
<feature type="transmembrane region" description="Helical" evidence="1">
    <location>
        <begin position="173"/>
        <end position="191"/>
    </location>
</feature>
<gene>
    <name evidence="3" type="ORF">D1Z90_17830</name>
</gene>
<dbReference type="GO" id="GO:0005886">
    <property type="term" value="C:plasma membrane"/>
    <property type="evidence" value="ECO:0007669"/>
    <property type="project" value="UniProtKB-ARBA"/>
</dbReference>
<dbReference type="OrthoDB" id="9810270at2"/>
<dbReference type="Pfam" id="PF09335">
    <property type="entry name" value="VTT_dom"/>
    <property type="match status" value="1"/>
</dbReference>
<dbReference type="PANTHER" id="PTHR42709:SF11">
    <property type="entry name" value="DEDA FAMILY PROTEIN"/>
    <property type="match status" value="1"/>
</dbReference>
<dbReference type="RefSeq" id="WP_119912154.1">
    <property type="nucleotide sequence ID" value="NZ_QZCH01000032.1"/>
</dbReference>
<keyword evidence="1" id="KW-0472">Membrane</keyword>
<reference evidence="3 4" key="1">
    <citation type="submission" date="2018-09" db="EMBL/GenBank/DDBJ databases">
        <authorList>
            <person name="Wang F."/>
        </authorList>
    </citation>
    <scope>NUCLEOTIDE SEQUENCE [LARGE SCALE GENOMIC DNA]</scope>
    <source>
        <strain evidence="3 4">PLHSC7-2</strain>
    </source>
</reference>
<name>A0A418YAK4_9GAMM</name>
<feature type="transmembrane region" description="Helical" evidence="1">
    <location>
        <begin position="57"/>
        <end position="76"/>
    </location>
</feature>
<evidence type="ECO:0000256" key="1">
    <source>
        <dbReference type="SAM" id="Phobius"/>
    </source>
</evidence>
<protein>
    <submittedName>
        <fullName evidence="3">DedA family protein</fullName>
    </submittedName>
</protein>
<dbReference type="InterPro" id="IPR032816">
    <property type="entry name" value="VTT_dom"/>
</dbReference>
<feature type="transmembrane region" description="Helical" evidence="1">
    <location>
        <begin position="20"/>
        <end position="37"/>
    </location>
</feature>
<dbReference type="AlphaFoldDB" id="A0A418YAK4"/>
<accession>A0A418YAK4</accession>
<reference evidence="3 4" key="2">
    <citation type="submission" date="2019-01" db="EMBL/GenBank/DDBJ databases">
        <title>Motilimonas pumilus sp. nov., isolated from the gut of sea cucumber (Apostichopus japonicus).</title>
        <authorList>
            <person name="Wang F.-Q."/>
            <person name="Ren L.-H."/>
            <person name="Lin Y.-W."/>
            <person name="Sun G.-H."/>
            <person name="Du Z.-J."/>
            <person name="Zhao J.-X."/>
            <person name="Liu X.-J."/>
            <person name="Liu L.-J."/>
        </authorList>
    </citation>
    <scope>NUCLEOTIDE SEQUENCE [LARGE SCALE GENOMIC DNA]</scope>
    <source>
        <strain evidence="3 4">PLHSC7-2</strain>
    </source>
</reference>